<evidence type="ECO:0000256" key="1">
    <source>
        <dbReference type="SAM" id="MobiDB-lite"/>
    </source>
</evidence>
<sequence>MESSDENLSSTESTNEELPSQDAPCEEISQQMPLRGKSPSKAPSGLKSAILQPISTDHLLEAETDEPLFQPAKARRRWYLGYLHHWKEYRRNVRNHWESADCKAAFEELKDHELDEPRPAATIDGGNLTIGKDIISDQDSAVGDDDTVNEDNTGVNNIVGEDKTTSENGTGPAKLEDMFRREVVEVVESVYNEILTTWMMKQLNAHKQPERVILGEAMPDPKIGPRFQFRAKPVGRDLEPNARLIGHVEYLGGRPGALTWAVAEVGKNSWGSLRCVLGDIAWCMLVTSTNYGFVVSSDEVIFLRFDIDTCVEKVDINILKPDLSPLFEWVDVLEEPHLFYSDPIKFTDAFDWAEGNITVKMGLLHLIHEVVTKEWKMQENQGKCAGYFKMTQAREKWVLKPPRRW</sequence>
<name>A0AAD4I983_9PLEO</name>
<gene>
    <name evidence="2" type="ORF">G6011_02022</name>
</gene>
<accession>A0AAD4I983</accession>
<feature type="region of interest" description="Disordered" evidence="1">
    <location>
        <begin position="1"/>
        <end position="46"/>
    </location>
</feature>
<evidence type="ECO:0000313" key="2">
    <source>
        <dbReference type="EMBL" id="KAG9188099.1"/>
    </source>
</evidence>
<feature type="compositionally biased region" description="Low complexity" evidence="1">
    <location>
        <begin position="1"/>
        <end position="18"/>
    </location>
</feature>
<organism evidence="2 3">
    <name type="scientific">Alternaria panax</name>
    <dbReference type="NCBI Taxonomy" id="48097"/>
    <lineage>
        <taxon>Eukaryota</taxon>
        <taxon>Fungi</taxon>
        <taxon>Dikarya</taxon>
        <taxon>Ascomycota</taxon>
        <taxon>Pezizomycotina</taxon>
        <taxon>Dothideomycetes</taxon>
        <taxon>Pleosporomycetidae</taxon>
        <taxon>Pleosporales</taxon>
        <taxon>Pleosporineae</taxon>
        <taxon>Pleosporaceae</taxon>
        <taxon>Alternaria</taxon>
        <taxon>Alternaria sect. Panax</taxon>
    </lineage>
</organism>
<keyword evidence="3" id="KW-1185">Reference proteome</keyword>
<protein>
    <submittedName>
        <fullName evidence="2">Uncharacterized protein</fullName>
    </submittedName>
</protein>
<comment type="caution">
    <text evidence="2">The sequence shown here is derived from an EMBL/GenBank/DDBJ whole genome shotgun (WGS) entry which is preliminary data.</text>
</comment>
<feature type="region of interest" description="Disordered" evidence="1">
    <location>
        <begin position="141"/>
        <end position="173"/>
    </location>
</feature>
<dbReference type="EMBL" id="JAANER010000006">
    <property type="protein sequence ID" value="KAG9188099.1"/>
    <property type="molecule type" value="Genomic_DNA"/>
</dbReference>
<dbReference type="AlphaFoldDB" id="A0AAD4I983"/>
<evidence type="ECO:0000313" key="3">
    <source>
        <dbReference type="Proteomes" id="UP001199106"/>
    </source>
</evidence>
<proteinExistence type="predicted"/>
<dbReference type="Proteomes" id="UP001199106">
    <property type="component" value="Unassembled WGS sequence"/>
</dbReference>
<reference evidence="2" key="1">
    <citation type="submission" date="2021-07" db="EMBL/GenBank/DDBJ databases">
        <title>Genome Resource of American Ginseng Black Spot Pathogen Alternaria panax.</title>
        <authorList>
            <person name="Qiu C."/>
            <person name="Wang W."/>
            <person name="Liu Z."/>
        </authorList>
    </citation>
    <scope>NUCLEOTIDE SEQUENCE</scope>
    <source>
        <strain evidence="2">BNCC115425</strain>
    </source>
</reference>